<dbReference type="EMBL" id="JAATEL010000025">
    <property type="protein sequence ID" value="NJP16697.1"/>
    <property type="molecule type" value="Genomic_DNA"/>
</dbReference>
<dbReference type="InterPro" id="IPR003838">
    <property type="entry name" value="ABC3_permease_C"/>
</dbReference>
<keyword evidence="3 7" id="KW-0812">Transmembrane</keyword>
<protein>
    <submittedName>
        <fullName evidence="9">ABC transporter permease</fullName>
    </submittedName>
</protein>
<accession>A0ABX0YVQ4</accession>
<evidence type="ECO:0000256" key="3">
    <source>
        <dbReference type="ARBA" id="ARBA00022692"/>
    </source>
</evidence>
<evidence type="ECO:0000256" key="4">
    <source>
        <dbReference type="ARBA" id="ARBA00022989"/>
    </source>
</evidence>
<feature type="transmembrane region" description="Helical" evidence="7">
    <location>
        <begin position="868"/>
        <end position="891"/>
    </location>
</feature>
<comment type="similarity">
    <text evidence="6">Belongs to the ABC-4 integral membrane protein family.</text>
</comment>
<feature type="transmembrane region" description="Helical" evidence="7">
    <location>
        <begin position="409"/>
        <end position="428"/>
    </location>
</feature>
<dbReference type="Pfam" id="PF02687">
    <property type="entry name" value="FtsX"/>
    <property type="match status" value="1"/>
</dbReference>
<feature type="domain" description="ABC3 transporter permease C-terminal" evidence="8">
    <location>
        <begin position="775"/>
        <end position="887"/>
    </location>
</feature>
<evidence type="ECO:0000259" key="8">
    <source>
        <dbReference type="Pfam" id="PF02687"/>
    </source>
</evidence>
<evidence type="ECO:0000256" key="7">
    <source>
        <dbReference type="SAM" id="Phobius"/>
    </source>
</evidence>
<organism evidence="9 10">
    <name type="scientific">Streptomyces thermoviolaceus subsp. thermoviolaceus</name>
    <dbReference type="NCBI Taxonomy" id="66860"/>
    <lineage>
        <taxon>Bacteria</taxon>
        <taxon>Bacillati</taxon>
        <taxon>Actinomycetota</taxon>
        <taxon>Actinomycetes</taxon>
        <taxon>Kitasatosporales</taxon>
        <taxon>Streptomycetaceae</taxon>
        <taxon>Streptomyces</taxon>
    </lineage>
</organism>
<feature type="transmembrane region" description="Helical" evidence="7">
    <location>
        <begin position="766"/>
        <end position="787"/>
    </location>
</feature>
<name>A0ABX0YVQ4_STRTL</name>
<dbReference type="PANTHER" id="PTHR30572:SF4">
    <property type="entry name" value="ABC TRANSPORTER PERMEASE YTRF"/>
    <property type="match status" value="1"/>
</dbReference>
<evidence type="ECO:0000256" key="1">
    <source>
        <dbReference type="ARBA" id="ARBA00004651"/>
    </source>
</evidence>
<dbReference type="PANTHER" id="PTHR30572">
    <property type="entry name" value="MEMBRANE COMPONENT OF TRANSPORTER-RELATED"/>
    <property type="match status" value="1"/>
</dbReference>
<dbReference type="Proteomes" id="UP000635996">
    <property type="component" value="Unassembled WGS sequence"/>
</dbReference>
<evidence type="ECO:0000313" key="9">
    <source>
        <dbReference type="EMBL" id="NJP16697.1"/>
    </source>
</evidence>
<gene>
    <name evidence="9" type="ORF">HCJ95_21070</name>
</gene>
<feature type="transmembrane region" description="Helical" evidence="7">
    <location>
        <begin position="539"/>
        <end position="562"/>
    </location>
</feature>
<keyword evidence="2" id="KW-1003">Cell membrane</keyword>
<evidence type="ECO:0000256" key="5">
    <source>
        <dbReference type="ARBA" id="ARBA00023136"/>
    </source>
</evidence>
<sequence length="907" mass="93312">MHPVAPSWVRVRLRTAPGAAAALALLVLVTAFLAAAVPRVWDRYQDAGLLRAVERATPDRTTVTVTTPQPGLELSAAARAEALRPPALHDQYTKVLQAVGRPLVTDPDQSSYGVRTTDAITVHDPWIPRPSGLPAQIHLVAQSALGEHATVRTGRLPRADAPVTAASVRVEAAVTEETARNLHMKVGSVVHVPAVSRAPLEVRITGIVAPRTPDGAYWSTEPLLRTPALARAPSAGGDPLYYWLAALLLPPEAAPALLATSGHPVRSWQLAPVTDVLRARDLDGLTSAVAALEGGPGLGQVRAATDPTAEVSTELDDVLTGFGRLDDDIGPLVAVAVTGGAVIAGIVLLMAAGLAAERRRAELTLLRARGASLRGLTGRLLAETAVVAVPAGALGLVAALLAVPEGRTGRAVAAAAAVTALACAALPVRAAVAHRTVRLHVSREDTATVRPSRRRTVAELTLLVIAIGAVAVLRQRGVTGAGDQLPAAAPVLVGVIAALVLARLYPLLLRQTARPARRLRGAVGPLSLARAGRTSASPVLPLLVLLTALTTAAFGGSVLAGVDRARDHAALLAVGADGRIDSEDALPAGAAERVRRTAGVREVTEVRVDDQAQAGRTLTRITVAGVSPAGYAALARDVGLGSFPEQRLHRPAGSDGAPLPALASPSVARTYGTDPFPIRLSGGATITVRIVVVRDRTPAVPGTDFLVVDGAGLDAAAPRIALLLTGDRLDASALRRAAGDGAVVRLRAAERAAYADSPLQSGAERLYLAAVAASTGYAVLALILALLRAAPERTALLARLRTMGLTRSQGRRLLVLESLPQALLAAAGGALTGWAAIRLLSSGFDLTAVALPPSAAPTTVTPLRTDPLSLLCPAAAVLLLTVAVAAGQAWWTCRAGSVRELRAGDAR</sequence>
<comment type="caution">
    <text evidence="9">The sequence shown here is derived from an EMBL/GenBank/DDBJ whole genome shotgun (WGS) entry which is preliminary data.</text>
</comment>
<dbReference type="RefSeq" id="WP_168132172.1">
    <property type="nucleotide sequence ID" value="NZ_BMVZ01000023.1"/>
</dbReference>
<keyword evidence="5 7" id="KW-0472">Membrane</keyword>
<proteinExistence type="inferred from homology"/>
<feature type="transmembrane region" description="Helical" evidence="7">
    <location>
        <begin position="457"/>
        <end position="475"/>
    </location>
</feature>
<evidence type="ECO:0000313" key="10">
    <source>
        <dbReference type="Proteomes" id="UP000635996"/>
    </source>
</evidence>
<keyword evidence="4 7" id="KW-1133">Transmembrane helix</keyword>
<feature type="transmembrane region" description="Helical" evidence="7">
    <location>
        <begin position="487"/>
        <end position="508"/>
    </location>
</feature>
<evidence type="ECO:0000256" key="2">
    <source>
        <dbReference type="ARBA" id="ARBA00022475"/>
    </source>
</evidence>
<dbReference type="InterPro" id="IPR050250">
    <property type="entry name" value="Macrolide_Exporter_MacB"/>
</dbReference>
<feature type="transmembrane region" description="Helical" evidence="7">
    <location>
        <begin position="376"/>
        <end position="403"/>
    </location>
</feature>
<comment type="subcellular location">
    <subcellularLocation>
        <location evidence="1">Cell membrane</location>
        <topology evidence="1">Multi-pass membrane protein</topology>
    </subcellularLocation>
</comment>
<evidence type="ECO:0000256" key="6">
    <source>
        <dbReference type="ARBA" id="ARBA00038076"/>
    </source>
</evidence>
<keyword evidence="10" id="KW-1185">Reference proteome</keyword>
<reference evidence="9 10" key="1">
    <citation type="submission" date="2020-03" db="EMBL/GenBank/DDBJ databases">
        <title>WGS of actinomycetes isolated from Thailand.</title>
        <authorList>
            <person name="Thawai C."/>
        </authorList>
    </citation>
    <scope>NUCLEOTIDE SEQUENCE [LARGE SCALE GENOMIC DNA]</scope>
    <source>
        <strain evidence="9 10">NBRC 13905</strain>
    </source>
</reference>
<feature type="transmembrane region" description="Helical" evidence="7">
    <location>
        <begin position="813"/>
        <end position="837"/>
    </location>
</feature>
<feature type="transmembrane region" description="Helical" evidence="7">
    <location>
        <begin position="332"/>
        <end position="355"/>
    </location>
</feature>